<feature type="transmembrane region" description="Helical" evidence="6">
    <location>
        <begin position="89"/>
        <end position="110"/>
    </location>
</feature>
<feature type="domain" description="Major facilitator superfamily (MFS) profile" evidence="7">
    <location>
        <begin position="24"/>
        <end position="434"/>
    </location>
</feature>
<feature type="transmembrane region" description="Helical" evidence="6">
    <location>
        <begin position="21"/>
        <end position="42"/>
    </location>
</feature>
<keyword evidence="3 6" id="KW-0812">Transmembrane</keyword>
<evidence type="ECO:0000256" key="1">
    <source>
        <dbReference type="ARBA" id="ARBA00004141"/>
    </source>
</evidence>
<comment type="subcellular location">
    <subcellularLocation>
        <location evidence="1">Membrane</location>
        <topology evidence="1">Multi-pass membrane protein</topology>
    </subcellularLocation>
</comment>
<evidence type="ECO:0000256" key="2">
    <source>
        <dbReference type="ARBA" id="ARBA00022448"/>
    </source>
</evidence>
<geneLocation type="plasmid" evidence="8">
    <name>pJE1</name>
</geneLocation>
<dbReference type="RefSeq" id="WP_087573430.1">
    <property type="nucleotide sequence ID" value="NZ_KM017071.1"/>
</dbReference>
<evidence type="ECO:0000259" key="7">
    <source>
        <dbReference type="PROSITE" id="PS50850"/>
    </source>
</evidence>
<dbReference type="EMBL" id="KM017071">
    <property type="protein sequence ID" value="AJW29446.1"/>
    <property type="molecule type" value="Genomic_DNA"/>
</dbReference>
<feature type="transmembrane region" description="Helical" evidence="6">
    <location>
        <begin position="379"/>
        <end position="398"/>
    </location>
</feature>
<dbReference type="Pfam" id="PF07690">
    <property type="entry name" value="MFS_1"/>
    <property type="match status" value="1"/>
</dbReference>
<sequence>MNATLAAAAPPDHAWPRRSRAWYVVALLTLAYALAILDRVSIGLLIVPLQKALHINDTQFGLLQGMAFSLFYSVLGLPLGMWCDRSRRVPLLVTGLFLWSAATIGCAFASSFGGLFFARMLVGIGEAALVPCAASLIADYFEPDVRPKAYGTFVTGSSLGTAAAMALSGLFLVTADQLIAGYDAFRAMAPWQIVFILCGSPGILLAFIIMTTVREPARHGAAAATPPFSLRPILALFRSHPAAFGSLMLGTVLNLVCVYAIVGWFPALFIRAHGWGAAETGWLLGAVGMPISIFAAVNSGWVIAWLTKRGHEDAPLIAATCCGLSMVVFGTFACIVPSGPLALVGYALNALFLNWNISGVYSGIALIAPNEMRGQVMAIHNILSGLVALTAGNFIVGFLSDTVFTQPTGIAWSLGTVFFVCGLAATLVLMAGRRAFRAAAKANQKREAAL</sequence>
<dbReference type="PANTHER" id="PTHR23505">
    <property type="entry name" value="SPINSTER"/>
    <property type="match status" value="1"/>
</dbReference>
<gene>
    <name evidence="8" type="ORF">pJE1_024</name>
</gene>
<feature type="transmembrane region" description="Helical" evidence="6">
    <location>
        <begin position="62"/>
        <end position="82"/>
    </location>
</feature>
<feature type="transmembrane region" description="Helical" evidence="6">
    <location>
        <begin position="316"/>
        <end position="338"/>
    </location>
</feature>
<dbReference type="GO" id="GO:0016020">
    <property type="term" value="C:membrane"/>
    <property type="evidence" value="ECO:0007669"/>
    <property type="project" value="UniProtKB-SubCell"/>
</dbReference>
<evidence type="ECO:0000256" key="3">
    <source>
        <dbReference type="ARBA" id="ARBA00022692"/>
    </source>
</evidence>
<feature type="transmembrane region" description="Helical" evidence="6">
    <location>
        <begin position="247"/>
        <end position="270"/>
    </location>
</feature>
<dbReference type="PANTHER" id="PTHR23505:SF79">
    <property type="entry name" value="PROTEIN SPINSTER"/>
    <property type="match status" value="1"/>
</dbReference>
<feature type="transmembrane region" description="Helical" evidence="6">
    <location>
        <begin position="193"/>
        <end position="213"/>
    </location>
</feature>
<feature type="transmembrane region" description="Helical" evidence="6">
    <location>
        <begin position="116"/>
        <end position="138"/>
    </location>
</feature>
<dbReference type="Gene3D" id="1.20.1250.20">
    <property type="entry name" value="MFS general substrate transporter like domains"/>
    <property type="match status" value="2"/>
</dbReference>
<keyword evidence="5 6" id="KW-0472">Membrane</keyword>
<reference evidence="8" key="1">
    <citation type="submission" date="2014-06" db="EMBL/GenBank/DDBJ databases">
        <title>Molecular and ecological studies on carbamate pesticide degrading bacteria isolated from agricultural soils.</title>
        <authorList>
            <person name="Kim D.-U."/>
            <person name="Ka J.-O."/>
        </authorList>
    </citation>
    <scope>NUCLEOTIDE SEQUENCE</scope>
    <source>
        <strain evidence="8">JE1</strain>
        <plasmid evidence="8">pJE1</plasmid>
    </source>
</reference>
<organism evidence="8">
    <name type="scientific">Sphingomonas sp. JE1</name>
    <dbReference type="NCBI Taxonomy" id="1628059"/>
    <lineage>
        <taxon>Bacteria</taxon>
        <taxon>Pseudomonadati</taxon>
        <taxon>Pseudomonadota</taxon>
        <taxon>Alphaproteobacteria</taxon>
        <taxon>Sphingomonadales</taxon>
        <taxon>Sphingomonadaceae</taxon>
        <taxon>Sphingomonas</taxon>
    </lineage>
</organism>
<evidence type="ECO:0000256" key="6">
    <source>
        <dbReference type="SAM" id="Phobius"/>
    </source>
</evidence>
<accession>A0A0D4ZZT2</accession>
<dbReference type="AlphaFoldDB" id="A0A0D4ZZT2"/>
<dbReference type="InterPro" id="IPR036259">
    <property type="entry name" value="MFS_trans_sf"/>
</dbReference>
<name>A0A0D4ZZT2_9SPHN</name>
<dbReference type="SUPFAM" id="SSF103473">
    <property type="entry name" value="MFS general substrate transporter"/>
    <property type="match status" value="1"/>
</dbReference>
<protein>
    <submittedName>
        <fullName evidence="8">Major facilitator superfamily MFS_1</fullName>
    </submittedName>
</protein>
<dbReference type="GO" id="GO:0022857">
    <property type="term" value="F:transmembrane transporter activity"/>
    <property type="evidence" value="ECO:0007669"/>
    <property type="project" value="InterPro"/>
</dbReference>
<evidence type="ECO:0000256" key="4">
    <source>
        <dbReference type="ARBA" id="ARBA00022989"/>
    </source>
</evidence>
<dbReference type="InterPro" id="IPR011701">
    <property type="entry name" value="MFS"/>
</dbReference>
<feature type="transmembrane region" description="Helical" evidence="6">
    <location>
        <begin position="410"/>
        <end position="431"/>
    </location>
</feature>
<feature type="transmembrane region" description="Helical" evidence="6">
    <location>
        <begin position="344"/>
        <end position="367"/>
    </location>
</feature>
<feature type="transmembrane region" description="Helical" evidence="6">
    <location>
        <begin position="150"/>
        <end position="173"/>
    </location>
</feature>
<dbReference type="PROSITE" id="PS50850">
    <property type="entry name" value="MFS"/>
    <property type="match status" value="1"/>
</dbReference>
<dbReference type="InterPro" id="IPR044770">
    <property type="entry name" value="MFS_spinster-like"/>
</dbReference>
<feature type="transmembrane region" description="Helical" evidence="6">
    <location>
        <begin position="282"/>
        <end position="304"/>
    </location>
</feature>
<keyword evidence="4 6" id="KW-1133">Transmembrane helix</keyword>
<keyword evidence="8" id="KW-0614">Plasmid</keyword>
<dbReference type="InterPro" id="IPR020846">
    <property type="entry name" value="MFS_dom"/>
</dbReference>
<proteinExistence type="predicted"/>
<evidence type="ECO:0000256" key="5">
    <source>
        <dbReference type="ARBA" id="ARBA00023136"/>
    </source>
</evidence>
<keyword evidence="2" id="KW-0813">Transport</keyword>
<evidence type="ECO:0000313" key="8">
    <source>
        <dbReference type="EMBL" id="AJW29446.1"/>
    </source>
</evidence>